<organism evidence="1">
    <name type="scientific">Siphoviridae sp. ctxMM9</name>
    <dbReference type="NCBI Taxonomy" id="2827973"/>
    <lineage>
        <taxon>Viruses</taxon>
        <taxon>Duplodnaviria</taxon>
        <taxon>Heunggongvirae</taxon>
        <taxon>Uroviricota</taxon>
        <taxon>Caudoviricetes</taxon>
    </lineage>
</organism>
<protein>
    <submittedName>
        <fullName evidence="1">Uncharacterized protein</fullName>
    </submittedName>
</protein>
<sequence>MLSNHGFKFLVSDNPCIDFSPSDIVYPCV</sequence>
<dbReference type="EMBL" id="BK032759">
    <property type="protein sequence ID" value="DAF58747.1"/>
    <property type="molecule type" value="Genomic_DNA"/>
</dbReference>
<accession>A0A8S5T6V9</accession>
<evidence type="ECO:0000313" key="1">
    <source>
        <dbReference type="EMBL" id="DAF58747.1"/>
    </source>
</evidence>
<reference evidence="1" key="1">
    <citation type="journal article" date="2021" name="Proc. Natl. Acad. Sci. U.S.A.">
        <title>A Catalog of Tens of Thousands of Viruses from Human Metagenomes Reveals Hidden Associations with Chronic Diseases.</title>
        <authorList>
            <person name="Tisza M.J."/>
            <person name="Buck C.B."/>
        </authorList>
    </citation>
    <scope>NUCLEOTIDE SEQUENCE</scope>
    <source>
        <strain evidence="1">CtxMM9</strain>
    </source>
</reference>
<proteinExistence type="predicted"/>
<name>A0A8S5T6V9_9CAUD</name>